<gene>
    <name evidence="2" type="ORF">IV500_11130</name>
</gene>
<dbReference type="Proteomes" id="UP000655366">
    <property type="component" value="Unassembled WGS sequence"/>
</dbReference>
<name>A0A931CKF5_9MICC</name>
<proteinExistence type="predicted"/>
<dbReference type="AlphaFoldDB" id="A0A931CKF5"/>
<accession>A0A931CKF5</accession>
<evidence type="ECO:0000313" key="2">
    <source>
        <dbReference type="EMBL" id="MBG0739938.1"/>
    </source>
</evidence>
<feature type="chain" id="PRO_5036744022" evidence="1">
    <location>
        <begin position="28"/>
        <end position="71"/>
    </location>
</feature>
<evidence type="ECO:0000313" key="3">
    <source>
        <dbReference type="Proteomes" id="UP000655366"/>
    </source>
</evidence>
<keyword evidence="3" id="KW-1185">Reference proteome</keyword>
<organism evidence="2 3">
    <name type="scientific">Arthrobacter terrae</name>
    <dbReference type="NCBI Taxonomy" id="2935737"/>
    <lineage>
        <taxon>Bacteria</taxon>
        <taxon>Bacillati</taxon>
        <taxon>Actinomycetota</taxon>
        <taxon>Actinomycetes</taxon>
        <taxon>Micrococcales</taxon>
        <taxon>Micrococcaceae</taxon>
        <taxon>Arthrobacter</taxon>
    </lineage>
</organism>
<reference evidence="2 3" key="1">
    <citation type="submission" date="2020-11" db="EMBL/GenBank/DDBJ databases">
        <title>Arthrobacter antarcticus sp. nov., isolated from Antarctic Soil.</title>
        <authorList>
            <person name="Li J."/>
        </authorList>
    </citation>
    <scope>NUCLEOTIDE SEQUENCE [LARGE SCALE GENOMIC DNA]</scope>
    <source>
        <strain evidence="2 3">Z1-20</strain>
    </source>
</reference>
<evidence type="ECO:0000256" key="1">
    <source>
        <dbReference type="SAM" id="SignalP"/>
    </source>
</evidence>
<comment type="caution">
    <text evidence="2">The sequence shown here is derived from an EMBL/GenBank/DDBJ whole genome shotgun (WGS) entry which is preliminary data.</text>
</comment>
<keyword evidence="1" id="KW-0732">Signal</keyword>
<dbReference type="EMBL" id="JADNYM010000012">
    <property type="protein sequence ID" value="MBG0739938.1"/>
    <property type="molecule type" value="Genomic_DNA"/>
</dbReference>
<protein>
    <submittedName>
        <fullName evidence="2">Uncharacterized protein</fullName>
    </submittedName>
</protein>
<feature type="signal peptide" evidence="1">
    <location>
        <begin position="1"/>
        <end position="27"/>
    </location>
</feature>
<dbReference type="RefSeq" id="WP_196396870.1">
    <property type="nucleotide sequence ID" value="NZ_JADNYM010000012.1"/>
</dbReference>
<sequence>MKTRTLAILTSTMIILAGLFVASPANASEISPDVANPSSLSVVTSRPAHFKMDVAVPLSVLAAESLRVSVG</sequence>